<feature type="region of interest" description="Disordered" evidence="1">
    <location>
        <begin position="41"/>
        <end position="99"/>
    </location>
</feature>
<dbReference type="Proteomes" id="UP000199691">
    <property type="component" value="Unassembled WGS sequence"/>
</dbReference>
<feature type="compositionally biased region" description="Basic and acidic residues" evidence="1">
    <location>
        <begin position="71"/>
        <end position="88"/>
    </location>
</feature>
<gene>
    <name evidence="2" type="ORF">SAMN05421507_115127</name>
</gene>
<proteinExistence type="predicted"/>
<dbReference type="EMBL" id="FNIX01000015">
    <property type="protein sequence ID" value="SDP81597.1"/>
    <property type="molecule type" value="Genomic_DNA"/>
</dbReference>
<dbReference type="RefSeq" id="WP_143022880.1">
    <property type="nucleotide sequence ID" value="NZ_FNIX01000015.1"/>
</dbReference>
<keyword evidence="3" id="KW-1185">Reference proteome</keyword>
<reference evidence="3" key="1">
    <citation type="submission" date="2016-10" db="EMBL/GenBank/DDBJ databases">
        <authorList>
            <person name="Varghese N."/>
            <person name="Submissions S."/>
        </authorList>
    </citation>
    <scope>NUCLEOTIDE SEQUENCE [LARGE SCALE GENOMIC DNA]</scope>
    <source>
        <strain evidence="3">CGMCC 4.6609</strain>
    </source>
</reference>
<dbReference type="STRING" id="641025.SAMN05421507_115127"/>
<feature type="compositionally biased region" description="Basic and acidic residues" evidence="1">
    <location>
        <begin position="41"/>
        <end position="56"/>
    </location>
</feature>
<sequence length="99" mass="10881">MTDAQHTSYRPRVEIVIYRAVDISNEVVVFVDGCESDVEVHDVTHDRGDDSAERQARTKQVVNVASPAAAERIRELTADLESTPKDGDPDVELTMRGAG</sequence>
<organism evidence="2 3">
    <name type="scientific">Lentzea jiangxiensis</name>
    <dbReference type="NCBI Taxonomy" id="641025"/>
    <lineage>
        <taxon>Bacteria</taxon>
        <taxon>Bacillati</taxon>
        <taxon>Actinomycetota</taxon>
        <taxon>Actinomycetes</taxon>
        <taxon>Pseudonocardiales</taxon>
        <taxon>Pseudonocardiaceae</taxon>
        <taxon>Lentzea</taxon>
    </lineage>
</organism>
<protein>
    <submittedName>
        <fullName evidence="2">Uncharacterized protein</fullName>
    </submittedName>
</protein>
<name>A0A1H0VSV5_9PSEU</name>
<evidence type="ECO:0000256" key="1">
    <source>
        <dbReference type="SAM" id="MobiDB-lite"/>
    </source>
</evidence>
<accession>A0A1H0VSV5</accession>
<evidence type="ECO:0000313" key="3">
    <source>
        <dbReference type="Proteomes" id="UP000199691"/>
    </source>
</evidence>
<evidence type="ECO:0000313" key="2">
    <source>
        <dbReference type="EMBL" id="SDP81597.1"/>
    </source>
</evidence>
<dbReference type="AlphaFoldDB" id="A0A1H0VSV5"/>